<geneLocation type="plasmid" evidence="2">
    <name>pspter</name>
</geneLocation>
<name>A0A517E1G5_9FIRM</name>
<dbReference type="EMBL" id="CP036260">
    <property type="protein sequence ID" value="QDR83433.1"/>
    <property type="molecule type" value="Genomic_DNA"/>
</dbReference>
<keyword evidence="1" id="KW-0614">Plasmid</keyword>
<gene>
    <name evidence="1" type="ORF">SPTER_49240</name>
</gene>
<protein>
    <recommendedName>
        <fullName evidence="3">Peptidase C1A papain C-terminal domain-containing protein</fullName>
    </recommendedName>
</protein>
<dbReference type="Gene3D" id="3.90.70.10">
    <property type="entry name" value="Cysteine proteinases"/>
    <property type="match status" value="1"/>
</dbReference>
<keyword evidence="2" id="KW-1185">Reference proteome</keyword>
<accession>A0A517E1G5</accession>
<organism evidence="1 2">
    <name type="scientific">Sporomusa termitida</name>
    <dbReference type="NCBI Taxonomy" id="2377"/>
    <lineage>
        <taxon>Bacteria</taxon>
        <taxon>Bacillati</taxon>
        <taxon>Bacillota</taxon>
        <taxon>Negativicutes</taxon>
        <taxon>Selenomonadales</taxon>
        <taxon>Sporomusaceae</taxon>
        <taxon>Sporomusa</taxon>
    </lineage>
</organism>
<evidence type="ECO:0000313" key="2">
    <source>
        <dbReference type="Proteomes" id="UP000320776"/>
    </source>
</evidence>
<sequence>MRQWCSTPVPEQGKLGACTAHAAAAIIEYFQNRAFGKHFTASRQFIYKNARNLQGVPGDQGSHIRDTRVIFLLTFAG</sequence>
<evidence type="ECO:0008006" key="3">
    <source>
        <dbReference type="Google" id="ProtNLM"/>
    </source>
</evidence>
<dbReference type="SUPFAM" id="SSF54001">
    <property type="entry name" value="Cysteine proteinases"/>
    <property type="match status" value="1"/>
</dbReference>
<dbReference type="KEGG" id="sted:SPTER_49240"/>
<reference evidence="1 2" key="1">
    <citation type="submission" date="2019-02" db="EMBL/GenBank/DDBJ databases">
        <title>Closed genome of Sporomusa termitida DSM 4440.</title>
        <authorList>
            <person name="Poehlein A."/>
            <person name="Daniel R."/>
        </authorList>
    </citation>
    <scope>NUCLEOTIDE SEQUENCE [LARGE SCALE GENOMIC DNA]</scope>
    <source>
        <strain evidence="1 2">DSM 4440</strain>
        <plasmid evidence="2">pspter</plasmid>
    </source>
</reference>
<dbReference type="Proteomes" id="UP000320776">
    <property type="component" value="Plasmid pSPTER"/>
</dbReference>
<evidence type="ECO:0000313" key="1">
    <source>
        <dbReference type="EMBL" id="QDR83433.1"/>
    </source>
</evidence>
<proteinExistence type="predicted"/>
<dbReference type="AlphaFoldDB" id="A0A517E1G5"/>
<dbReference type="InterPro" id="IPR038765">
    <property type="entry name" value="Papain-like_cys_pep_sf"/>
</dbReference>